<dbReference type="EMBL" id="CAJFCJ010000016">
    <property type="protein sequence ID" value="CAD5122132.1"/>
    <property type="molecule type" value="Genomic_DNA"/>
</dbReference>
<keyword evidence="2" id="KW-1185">Reference proteome</keyword>
<dbReference type="Proteomes" id="UP000549394">
    <property type="component" value="Unassembled WGS sequence"/>
</dbReference>
<gene>
    <name evidence="1" type="ORF">DGYR_LOCUS9982</name>
</gene>
<sequence>MEYGGVGEMGRFTNCYNSRNIEEPWQVGKDRLKASTVCKQWRSCLFHKDLWSNRTLIVKTGRMKKSRQTAQLIGRYLGRITIDFEAQNFAAVLCTLKILEITSRSTNLRCLTFKPTSCHISLPPTQYQVINQLIERLMEITLNTRKLQHLSLGCITEFCEKSAEIVYSLGQHHANTLHSLHVASVRENPQISNVGQPLNGLCTFKMLQILSVDYDQLSNEILKSLSSNPVTLKQLNLHVHNIDFDKRIISKESWRVLISKCKNLQVNCSVLHSENAASRLKDIIPSFVPLVTLRLLFNGYLTSSLLNYLGSHSNTLKYLDIIDGIDETPRIYSEPQYGVPDPLIMLAYLCTNLRRLTIIGYLILDEYIIGISRLRRKTLKSLLVPQCCIGITGEAMDNNVFDMKPYDENFNSEISYTLKTDWSPLQDYELHPSIVDPMADAETAYLHLLLSDQKMCV</sequence>
<proteinExistence type="predicted"/>
<evidence type="ECO:0000313" key="2">
    <source>
        <dbReference type="Proteomes" id="UP000549394"/>
    </source>
</evidence>
<evidence type="ECO:0000313" key="1">
    <source>
        <dbReference type="EMBL" id="CAD5122132.1"/>
    </source>
</evidence>
<comment type="caution">
    <text evidence="1">The sequence shown here is derived from an EMBL/GenBank/DDBJ whole genome shotgun (WGS) entry which is preliminary data.</text>
</comment>
<dbReference type="Gene3D" id="3.80.10.10">
    <property type="entry name" value="Ribonuclease Inhibitor"/>
    <property type="match status" value="1"/>
</dbReference>
<dbReference type="InterPro" id="IPR032675">
    <property type="entry name" value="LRR_dom_sf"/>
</dbReference>
<dbReference type="PANTHER" id="PTHR20933">
    <property type="entry name" value="F-BOX ONLY PROTEIN 33"/>
    <property type="match status" value="1"/>
</dbReference>
<dbReference type="AlphaFoldDB" id="A0A7I8W0Q5"/>
<reference evidence="1 2" key="1">
    <citation type="submission" date="2020-08" db="EMBL/GenBank/DDBJ databases">
        <authorList>
            <person name="Hejnol A."/>
        </authorList>
    </citation>
    <scope>NUCLEOTIDE SEQUENCE [LARGE SCALE GENOMIC DNA]</scope>
</reference>
<protein>
    <submittedName>
        <fullName evidence="1">DgyrCDS10580</fullName>
    </submittedName>
</protein>
<accession>A0A7I8W0Q5</accession>
<dbReference type="PANTHER" id="PTHR20933:SF3">
    <property type="entry name" value="F-BOX ONLY PROTEIN 33"/>
    <property type="match status" value="1"/>
</dbReference>
<organism evidence="1 2">
    <name type="scientific">Dimorphilus gyrociliatus</name>
    <dbReference type="NCBI Taxonomy" id="2664684"/>
    <lineage>
        <taxon>Eukaryota</taxon>
        <taxon>Metazoa</taxon>
        <taxon>Spiralia</taxon>
        <taxon>Lophotrochozoa</taxon>
        <taxon>Annelida</taxon>
        <taxon>Polychaeta</taxon>
        <taxon>Polychaeta incertae sedis</taxon>
        <taxon>Dinophilidae</taxon>
        <taxon>Dimorphilus</taxon>
    </lineage>
</organism>
<dbReference type="OrthoDB" id="8757000at2759"/>
<dbReference type="GO" id="GO:0031398">
    <property type="term" value="P:positive regulation of protein ubiquitination"/>
    <property type="evidence" value="ECO:0007669"/>
    <property type="project" value="TreeGrafter"/>
</dbReference>
<name>A0A7I8W0Q5_9ANNE</name>
<dbReference type="SUPFAM" id="SSF52047">
    <property type="entry name" value="RNI-like"/>
    <property type="match status" value="1"/>
</dbReference>